<dbReference type="InterPro" id="IPR050072">
    <property type="entry name" value="Peptidase_M20A"/>
</dbReference>
<dbReference type="SUPFAM" id="SSF55031">
    <property type="entry name" value="Bacterial exopeptidase dimerisation domain"/>
    <property type="match status" value="1"/>
</dbReference>
<feature type="domain" description="Peptidase M20 dimerisation" evidence="6">
    <location>
        <begin position="194"/>
        <end position="299"/>
    </location>
</feature>
<keyword evidence="3" id="KW-0378">Hydrolase</keyword>
<evidence type="ECO:0000313" key="7">
    <source>
        <dbReference type="EMBL" id="ODA34623.1"/>
    </source>
</evidence>
<dbReference type="Gene3D" id="3.30.70.360">
    <property type="match status" value="1"/>
</dbReference>
<dbReference type="InterPro" id="IPR001261">
    <property type="entry name" value="ArgE/DapE_CS"/>
</dbReference>
<dbReference type="PANTHER" id="PTHR43808">
    <property type="entry name" value="ACETYLORNITHINE DEACETYLASE"/>
    <property type="match status" value="1"/>
</dbReference>
<dbReference type="GO" id="GO:0046872">
    <property type="term" value="F:metal ion binding"/>
    <property type="evidence" value="ECO:0007669"/>
    <property type="project" value="UniProtKB-KW"/>
</dbReference>
<dbReference type="Gene3D" id="3.40.630.10">
    <property type="entry name" value="Zn peptidases"/>
    <property type="match status" value="1"/>
</dbReference>
<accession>A0A1C3EMZ4</accession>
<evidence type="ECO:0000256" key="1">
    <source>
        <dbReference type="ARBA" id="ARBA00001947"/>
    </source>
</evidence>
<dbReference type="AlphaFoldDB" id="A0A1C3EMZ4"/>
<proteinExistence type="predicted"/>
<evidence type="ECO:0000313" key="8">
    <source>
        <dbReference type="Proteomes" id="UP000094828"/>
    </source>
</evidence>
<dbReference type="InterPro" id="IPR036264">
    <property type="entry name" value="Bact_exopeptidase_dim_dom"/>
</dbReference>
<keyword evidence="4" id="KW-0862">Zinc</keyword>
<sequence length="397" mass="43417">MDGLGGRALELAMQLIRIPTVSRDSNHAATLFVENWLKEHGFETEVLTYHDYKGVLKSSVIGRRGPAKSTGGVAYFCHTDVVPAEGWVGIQESDSQQVPAQPLQPFEPVIMGNRLYGRGACDMKGSAAAFLAAIEQCPIEEQAAPIYVVATADEEVGFYGAADVAARSQLYRQLVEEKAAGIIGEPTELSVVHAHKGMYVLKATSAGRAAHSSTREGLNANLAMIDFLYEMKRLHDQTLTDPAWLDARFDPPWISWNIGINDFTHVVNMTPAQSVCTVSFRPMPDQQPDQLVTQVEQFAAACGLTFEVIRRGQPLYLDPESPFVKTMCELSGSGSSQTVSYGTDGTMFTEIEQMIVLGPGSIRQAHTADEFITLEQLQSGAELYSRIIRQLVTNPSE</sequence>
<organism evidence="7 8">
    <name type="scientific">Planctopirus hydrillae</name>
    <dbReference type="NCBI Taxonomy" id="1841610"/>
    <lineage>
        <taxon>Bacteria</taxon>
        <taxon>Pseudomonadati</taxon>
        <taxon>Planctomycetota</taxon>
        <taxon>Planctomycetia</taxon>
        <taxon>Planctomycetales</taxon>
        <taxon>Planctomycetaceae</taxon>
        <taxon>Planctopirus</taxon>
    </lineage>
</organism>
<gene>
    <name evidence="7" type="ORF">A6X21_02775</name>
</gene>
<dbReference type="EMBL" id="LYDR01000039">
    <property type="protein sequence ID" value="ODA34623.1"/>
    <property type="molecule type" value="Genomic_DNA"/>
</dbReference>
<reference evidence="7 8" key="1">
    <citation type="submission" date="2016-05" db="EMBL/GenBank/DDBJ databases">
        <title>Genomic and physiological characterization of Planctopirus sp. isolated from fresh water lake.</title>
        <authorList>
            <person name="Subhash Y."/>
            <person name="Ramana C."/>
        </authorList>
    </citation>
    <scope>NUCLEOTIDE SEQUENCE [LARGE SCALE GENOMIC DNA]</scope>
    <source>
        <strain evidence="7 8">JC280</strain>
    </source>
</reference>
<dbReference type="InterPro" id="IPR011650">
    <property type="entry name" value="Peptidase_M20_dimer"/>
</dbReference>
<name>A0A1C3EMZ4_9PLAN</name>
<dbReference type="PANTHER" id="PTHR43808:SF31">
    <property type="entry name" value="N-ACETYL-L-CITRULLINE DEACETYLASE"/>
    <property type="match status" value="1"/>
</dbReference>
<evidence type="ECO:0000256" key="5">
    <source>
        <dbReference type="ARBA" id="ARBA00023285"/>
    </source>
</evidence>
<comment type="cofactor">
    <cofactor evidence="1">
        <name>Zn(2+)</name>
        <dbReference type="ChEBI" id="CHEBI:29105"/>
    </cofactor>
</comment>
<dbReference type="Pfam" id="PF01546">
    <property type="entry name" value="Peptidase_M20"/>
    <property type="match status" value="1"/>
</dbReference>
<dbReference type="OrthoDB" id="9792335at2"/>
<protein>
    <submittedName>
        <fullName evidence="7">Acetylornithine deacetylase</fullName>
    </submittedName>
</protein>
<evidence type="ECO:0000256" key="2">
    <source>
        <dbReference type="ARBA" id="ARBA00022723"/>
    </source>
</evidence>
<evidence type="ECO:0000259" key="6">
    <source>
        <dbReference type="Pfam" id="PF07687"/>
    </source>
</evidence>
<dbReference type="InterPro" id="IPR002933">
    <property type="entry name" value="Peptidase_M20"/>
</dbReference>
<dbReference type="SUPFAM" id="SSF53187">
    <property type="entry name" value="Zn-dependent exopeptidases"/>
    <property type="match status" value="1"/>
</dbReference>
<evidence type="ECO:0000256" key="3">
    <source>
        <dbReference type="ARBA" id="ARBA00022801"/>
    </source>
</evidence>
<dbReference type="GO" id="GO:0008777">
    <property type="term" value="F:acetylornithine deacetylase activity"/>
    <property type="evidence" value="ECO:0007669"/>
    <property type="project" value="TreeGrafter"/>
</dbReference>
<dbReference type="RefSeq" id="WP_068846094.1">
    <property type="nucleotide sequence ID" value="NZ_LYDR01000039.1"/>
</dbReference>
<dbReference type="PROSITE" id="PS00759">
    <property type="entry name" value="ARGE_DAPE_CPG2_2"/>
    <property type="match status" value="1"/>
</dbReference>
<comment type="caution">
    <text evidence="7">The sequence shown here is derived from an EMBL/GenBank/DDBJ whole genome shotgun (WGS) entry which is preliminary data.</text>
</comment>
<dbReference type="GO" id="GO:0006526">
    <property type="term" value="P:L-arginine biosynthetic process"/>
    <property type="evidence" value="ECO:0007669"/>
    <property type="project" value="TreeGrafter"/>
</dbReference>
<dbReference type="Proteomes" id="UP000094828">
    <property type="component" value="Unassembled WGS sequence"/>
</dbReference>
<dbReference type="Pfam" id="PF07687">
    <property type="entry name" value="M20_dimer"/>
    <property type="match status" value="1"/>
</dbReference>
<keyword evidence="8" id="KW-1185">Reference proteome</keyword>
<keyword evidence="2" id="KW-0479">Metal-binding</keyword>
<keyword evidence="5" id="KW-0170">Cobalt</keyword>
<dbReference type="STRING" id="1841610.A6X21_02775"/>
<evidence type="ECO:0000256" key="4">
    <source>
        <dbReference type="ARBA" id="ARBA00022833"/>
    </source>
</evidence>